<organism evidence="3 4">
    <name type="scientific">Ruminococcus flavefaciens</name>
    <dbReference type="NCBI Taxonomy" id="1265"/>
    <lineage>
        <taxon>Bacteria</taxon>
        <taxon>Bacillati</taxon>
        <taxon>Bacillota</taxon>
        <taxon>Clostridia</taxon>
        <taxon>Eubacteriales</taxon>
        <taxon>Oscillospiraceae</taxon>
        <taxon>Ruminococcus</taxon>
    </lineage>
</organism>
<accession>A0A315Y277</accession>
<evidence type="ECO:0000256" key="1">
    <source>
        <dbReference type="SAM" id="Phobius"/>
    </source>
</evidence>
<proteinExistence type="predicted"/>
<protein>
    <submittedName>
        <fullName evidence="3">Uncharacterized protein DUF4190</fullName>
    </submittedName>
</protein>
<gene>
    <name evidence="3" type="ORF">IE37_01336</name>
</gene>
<reference evidence="3 4" key="1">
    <citation type="submission" date="2018-05" db="EMBL/GenBank/DDBJ databases">
        <title>The Hungate 1000. A catalogue of reference genomes from the rumen microbiome.</title>
        <authorList>
            <person name="Kelly W."/>
        </authorList>
    </citation>
    <scope>NUCLEOTIDE SEQUENCE [LARGE SCALE GENOMIC DNA]</scope>
    <source>
        <strain evidence="3 4">SAb67</strain>
    </source>
</reference>
<sequence>MYYNTFREDFIMDNNYNNDNNQQNMSTDPYAQGGGYVQDPYNNMNGAPKPNGMAIASLVLGILSLVLCCFSLIAIILGVIGLVLGLKAKKDNPSGLATAGVVLSIIGVALAAGLWIFSVVAGESLKDWAESLQDGALFIK</sequence>
<comment type="caution">
    <text evidence="3">The sequence shown here is derived from an EMBL/GenBank/DDBJ whole genome shotgun (WGS) entry which is preliminary data.</text>
</comment>
<feature type="domain" description="DUF4190" evidence="2">
    <location>
        <begin position="53"/>
        <end position="111"/>
    </location>
</feature>
<dbReference type="Proteomes" id="UP000245720">
    <property type="component" value="Unassembled WGS sequence"/>
</dbReference>
<dbReference type="InterPro" id="IPR025241">
    <property type="entry name" value="DUF4190"/>
</dbReference>
<evidence type="ECO:0000313" key="3">
    <source>
        <dbReference type="EMBL" id="PWJ13528.1"/>
    </source>
</evidence>
<keyword evidence="1" id="KW-0472">Membrane</keyword>
<name>A0A315Y277_RUMFL</name>
<dbReference type="Pfam" id="PF13828">
    <property type="entry name" value="DUF4190"/>
    <property type="match status" value="1"/>
</dbReference>
<feature type="transmembrane region" description="Helical" evidence="1">
    <location>
        <begin position="54"/>
        <end position="84"/>
    </location>
</feature>
<dbReference type="AlphaFoldDB" id="A0A315Y277"/>
<dbReference type="EMBL" id="QGDI01000004">
    <property type="protein sequence ID" value="PWJ13528.1"/>
    <property type="molecule type" value="Genomic_DNA"/>
</dbReference>
<evidence type="ECO:0000259" key="2">
    <source>
        <dbReference type="Pfam" id="PF13828"/>
    </source>
</evidence>
<feature type="transmembrane region" description="Helical" evidence="1">
    <location>
        <begin position="96"/>
        <end position="117"/>
    </location>
</feature>
<keyword evidence="1" id="KW-1133">Transmembrane helix</keyword>
<evidence type="ECO:0000313" key="4">
    <source>
        <dbReference type="Proteomes" id="UP000245720"/>
    </source>
</evidence>
<keyword evidence="1" id="KW-0812">Transmembrane</keyword>